<protein>
    <submittedName>
        <fullName evidence="1">Uncharacterized protein</fullName>
    </submittedName>
</protein>
<evidence type="ECO:0000313" key="1">
    <source>
        <dbReference type="EMBL" id="AZA62130.1"/>
    </source>
</evidence>
<organism evidence="1 2">
    <name type="scientific">Chryseobacterium indoltheticum</name>
    <dbReference type="NCBI Taxonomy" id="254"/>
    <lineage>
        <taxon>Bacteria</taxon>
        <taxon>Pseudomonadati</taxon>
        <taxon>Bacteroidota</taxon>
        <taxon>Flavobacteriia</taxon>
        <taxon>Flavobacteriales</taxon>
        <taxon>Weeksellaceae</taxon>
        <taxon>Chryseobacterium group</taxon>
        <taxon>Chryseobacterium</taxon>
    </lineage>
</organism>
<name>A0A3G6N2A3_9FLAO</name>
<reference evidence="1 2" key="1">
    <citation type="submission" date="2018-11" db="EMBL/GenBank/DDBJ databases">
        <title>Proposal to divide the Flavobacteriaceae and reorganize its genera based on Amino Acid Identity values calculated from whole genome sequences.</title>
        <authorList>
            <person name="Nicholson A.C."/>
            <person name="Gulvik C.A."/>
            <person name="Whitney A.M."/>
            <person name="Humrighouse B.W."/>
            <person name="Bell M."/>
            <person name="Holmes B."/>
            <person name="Steigerwalt A."/>
            <person name="Villarma A."/>
            <person name="Sheth M."/>
            <person name="Batra D."/>
            <person name="Pryor J."/>
            <person name="Bernardet J.-F."/>
            <person name="Hugo C."/>
            <person name="Kampfer P."/>
            <person name="Newman J."/>
            <person name="Mcquiston J.R."/>
        </authorList>
    </citation>
    <scope>NUCLEOTIDE SEQUENCE [LARGE SCALE GENOMIC DNA]</scope>
    <source>
        <strain evidence="1 2">G0211</strain>
    </source>
</reference>
<sequence length="105" mass="12755">MAFFIDQILDIFGKNKVMSIKVRFYSYDIEFEFENSVEFPVAPQVGDEVNLISFFKYQTSERIEYYENMEDLGLYNNALVIERTWHNDLEKNEIYLLVQLKYKRR</sequence>
<dbReference type="Proteomes" id="UP000269076">
    <property type="component" value="Chromosome"/>
</dbReference>
<dbReference type="EMBL" id="CP033928">
    <property type="protein sequence ID" value="AZA62130.1"/>
    <property type="molecule type" value="Genomic_DNA"/>
</dbReference>
<evidence type="ECO:0000313" key="2">
    <source>
        <dbReference type="Proteomes" id="UP000269076"/>
    </source>
</evidence>
<gene>
    <name evidence="1" type="ORF">EG340_14235</name>
</gene>
<dbReference type="AlphaFoldDB" id="A0A3G6N2A3"/>
<proteinExistence type="predicted"/>
<accession>A0A3G6N2A3</accession>